<evidence type="ECO:0000256" key="1">
    <source>
        <dbReference type="SAM" id="MobiDB-lite"/>
    </source>
</evidence>
<protein>
    <submittedName>
        <fullName evidence="2">Uncharacterized protein</fullName>
    </submittedName>
</protein>
<dbReference type="EMBL" id="OZ034820">
    <property type="protein sequence ID" value="CAL1400830.1"/>
    <property type="molecule type" value="Genomic_DNA"/>
</dbReference>
<gene>
    <name evidence="2" type="ORF">LTRI10_LOCUS40933</name>
</gene>
<sequence length="176" mass="18940">MFITVEYCRLPKLCTACCVFGHDCSVPGNGTNNVRKVWRRKQITTAELREVDSERMNSSLGTEVVDGSLGTEVVELQVLNSETLDVSVGKEVRVDSGKEVCETPPITPSALPSQEEFDTVVNGVKAGPTILQRSSITLHNSFAAICAKGVTLQPAPSKGREGLRSQKGTLVPPLVK</sequence>
<accession>A0AAV2FR67</accession>
<reference evidence="2 3" key="1">
    <citation type="submission" date="2024-04" db="EMBL/GenBank/DDBJ databases">
        <authorList>
            <person name="Fracassetti M."/>
        </authorList>
    </citation>
    <scope>NUCLEOTIDE SEQUENCE [LARGE SCALE GENOMIC DNA]</scope>
</reference>
<keyword evidence="3" id="KW-1185">Reference proteome</keyword>
<name>A0AAV2FR67_9ROSI</name>
<feature type="region of interest" description="Disordered" evidence="1">
    <location>
        <begin position="154"/>
        <end position="176"/>
    </location>
</feature>
<dbReference type="Proteomes" id="UP001497516">
    <property type="component" value="Chromosome 7"/>
</dbReference>
<proteinExistence type="predicted"/>
<organism evidence="2 3">
    <name type="scientific">Linum trigynum</name>
    <dbReference type="NCBI Taxonomy" id="586398"/>
    <lineage>
        <taxon>Eukaryota</taxon>
        <taxon>Viridiplantae</taxon>
        <taxon>Streptophyta</taxon>
        <taxon>Embryophyta</taxon>
        <taxon>Tracheophyta</taxon>
        <taxon>Spermatophyta</taxon>
        <taxon>Magnoliopsida</taxon>
        <taxon>eudicotyledons</taxon>
        <taxon>Gunneridae</taxon>
        <taxon>Pentapetalae</taxon>
        <taxon>rosids</taxon>
        <taxon>fabids</taxon>
        <taxon>Malpighiales</taxon>
        <taxon>Linaceae</taxon>
        <taxon>Linum</taxon>
    </lineage>
</organism>
<evidence type="ECO:0000313" key="2">
    <source>
        <dbReference type="EMBL" id="CAL1400830.1"/>
    </source>
</evidence>
<evidence type="ECO:0000313" key="3">
    <source>
        <dbReference type="Proteomes" id="UP001497516"/>
    </source>
</evidence>
<dbReference type="AlphaFoldDB" id="A0AAV2FR67"/>